<comment type="caution">
    <text evidence="2">The sequence shown here is derived from an EMBL/GenBank/DDBJ whole genome shotgun (WGS) entry which is preliminary data.</text>
</comment>
<dbReference type="EMBL" id="JAVRIE010000001">
    <property type="protein sequence ID" value="MDT0581639.1"/>
    <property type="molecule type" value="Genomic_DNA"/>
</dbReference>
<accession>A0AAW8QZS6</accession>
<dbReference type="RefSeq" id="WP_311360418.1">
    <property type="nucleotide sequence ID" value="NZ_JAVRIE010000001.1"/>
</dbReference>
<evidence type="ECO:0000313" key="2">
    <source>
        <dbReference type="EMBL" id="MDT0581639.1"/>
    </source>
</evidence>
<protein>
    <submittedName>
        <fullName evidence="2">Uncharacterized protein</fullName>
    </submittedName>
</protein>
<organism evidence="2 3">
    <name type="scientific">Brumicola blandensis</name>
    <dbReference type="NCBI Taxonomy" id="3075611"/>
    <lineage>
        <taxon>Bacteria</taxon>
        <taxon>Pseudomonadati</taxon>
        <taxon>Pseudomonadota</taxon>
        <taxon>Gammaproteobacteria</taxon>
        <taxon>Alteromonadales</taxon>
        <taxon>Alteromonadaceae</taxon>
        <taxon>Brumicola</taxon>
    </lineage>
</organism>
<evidence type="ECO:0000313" key="3">
    <source>
        <dbReference type="Proteomes" id="UP001249020"/>
    </source>
</evidence>
<dbReference type="Proteomes" id="UP001249020">
    <property type="component" value="Unassembled WGS sequence"/>
</dbReference>
<dbReference type="AlphaFoldDB" id="A0AAW8QZS6"/>
<evidence type="ECO:0000256" key="1">
    <source>
        <dbReference type="SAM" id="Phobius"/>
    </source>
</evidence>
<keyword evidence="3" id="KW-1185">Reference proteome</keyword>
<name>A0AAW8QZS6_9ALTE</name>
<keyword evidence="1" id="KW-1133">Transmembrane helix</keyword>
<gene>
    <name evidence="2" type="ORF">RM544_03740</name>
</gene>
<keyword evidence="1" id="KW-0812">Transmembrane</keyword>
<proteinExistence type="predicted"/>
<reference evidence="2 3" key="1">
    <citation type="submission" date="2023-09" db="EMBL/GenBank/DDBJ databases">
        <authorList>
            <person name="Rey-Velasco X."/>
        </authorList>
    </citation>
    <scope>NUCLEOTIDE SEQUENCE [LARGE SCALE GENOMIC DNA]</scope>
    <source>
        <strain evidence="2 3">W409</strain>
    </source>
</reference>
<sequence length="360" mass="40343">MGAIAKLILFMCFTICVFIAGYLVGNHHYSFSPTTLSDASTESKQLHSVNTSLEQSPAANTNKITADNIPISVVSDAIKETNELNTAEDSPQLISGNNDVLSLFDELIFYTQSNGDYSLFGKKIDEIRQVLINDSAELASLLEHFEQIPIDSQANYMLVSILMGLPQELSQTAIIQISEKTLNNNSNSNKADFLELIARTGIKSTNITNAIKDIAIYSENNEETLRALDMLMPYEMSVVESEQVKERLSIAIADSETDNQAYYFSQLLRFSSAREREQIASREFDKDEPNYAIQSNILDALQSGVMDRSPKLKESLLNIANADNHPLQTQSIYTLLYRFDLSQTEYQNLVKGKDLDLNRF</sequence>
<feature type="transmembrane region" description="Helical" evidence="1">
    <location>
        <begin position="7"/>
        <end position="25"/>
    </location>
</feature>
<keyword evidence="1" id="KW-0472">Membrane</keyword>